<evidence type="ECO:0000256" key="3">
    <source>
        <dbReference type="ARBA" id="ARBA00022692"/>
    </source>
</evidence>
<dbReference type="Proteomes" id="UP001085076">
    <property type="component" value="Miscellaneous, Linkage group lg04"/>
</dbReference>
<dbReference type="Pfam" id="PF03094">
    <property type="entry name" value="Mlo"/>
    <property type="match status" value="1"/>
</dbReference>
<comment type="caution">
    <text evidence="10">The sequence shown here is derived from an EMBL/GenBank/DDBJ whole genome shotgun (WGS) entry which is preliminary data.</text>
</comment>
<keyword evidence="3 8" id="KW-0812">Transmembrane</keyword>
<dbReference type="GO" id="GO:0006952">
    <property type="term" value="P:defense response"/>
    <property type="evidence" value="ECO:0007669"/>
    <property type="project" value="UniProtKB-KW"/>
</dbReference>
<feature type="transmembrane region" description="Helical" evidence="9">
    <location>
        <begin position="12"/>
        <end position="34"/>
    </location>
</feature>
<reference evidence="10" key="2">
    <citation type="journal article" date="2022" name="Hortic Res">
        <title>The genome of Dioscorea zingiberensis sheds light on the biosynthesis, origin and evolution of the medicinally important diosgenin saponins.</title>
        <authorList>
            <person name="Li Y."/>
            <person name="Tan C."/>
            <person name="Li Z."/>
            <person name="Guo J."/>
            <person name="Li S."/>
            <person name="Chen X."/>
            <person name="Wang C."/>
            <person name="Dai X."/>
            <person name="Yang H."/>
            <person name="Song W."/>
            <person name="Hou L."/>
            <person name="Xu J."/>
            <person name="Tong Z."/>
            <person name="Xu A."/>
            <person name="Yuan X."/>
            <person name="Wang W."/>
            <person name="Yang Q."/>
            <person name="Chen L."/>
            <person name="Sun Z."/>
            <person name="Wang K."/>
            <person name="Pan B."/>
            <person name="Chen J."/>
            <person name="Bao Y."/>
            <person name="Liu F."/>
            <person name="Qi X."/>
            <person name="Gang D.R."/>
            <person name="Wen J."/>
            <person name="Li J."/>
        </authorList>
    </citation>
    <scope>NUCLEOTIDE SEQUENCE</scope>
    <source>
        <strain evidence="10">Dzin_1.0</strain>
    </source>
</reference>
<evidence type="ECO:0000256" key="9">
    <source>
        <dbReference type="SAM" id="Phobius"/>
    </source>
</evidence>
<feature type="transmembrane region" description="Helical" evidence="9">
    <location>
        <begin position="254"/>
        <end position="275"/>
    </location>
</feature>
<dbReference type="PANTHER" id="PTHR31942">
    <property type="entry name" value="MLO-LIKE PROTEIN 1"/>
    <property type="match status" value="1"/>
</dbReference>
<protein>
    <recommendedName>
        <fullName evidence="8">MLO-like protein</fullName>
    </recommendedName>
</protein>
<dbReference type="PANTHER" id="PTHR31942:SF62">
    <property type="entry name" value="MLO-LIKE PROTEIN"/>
    <property type="match status" value="1"/>
</dbReference>
<evidence type="ECO:0000256" key="5">
    <source>
        <dbReference type="ARBA" id="ARBA00022989"/>
    </source>
</evidence>
<evidence type="ECO:0000313" key="10">
    <source>
        <dbReference type="EMBL" id="KAJ0974245.1"/>
    </source>
</evidence>
<comment type="domain">
    <text evidence="8">The C-terminus contains a calmodulin-binding domain, which binds calmodulin in a calcium-dependent fashion.</text>
</comment>
<feature type="transmembrane region" description="Helical" evidence="9">
    <location>
        <begin position="334"/>
        <end position="358"/>
    </location>
</feature>
<comment type="function">
    <text evidence="8">May be involved in modulation of pathogen defense and leaf cell death.</text>
</comment>
<organism evidence="10 11">
    <name type="scientific">Dioscorea zingiberensis</name>
    <dbReference type="NCBI Taxonomy" id="325984"/>
    <lineage>
        <taxon>Eukaryota</taxon>
        <taxon>Viridiplantae</taxon>
        <taxon>Streptophyta</taxon>
        <taxon>Embryophyta</taxon>
        <taxon>Tracheophyta</taxon>
        <taxon>Spermatophyta</taxon>
        <taxon>Magnoliopsida</taxon>
        <taxon>Liliopsida</taxon>
        <taxon>Dioscoreales</taxon>
        <taxon>Dioscoreaceae</taxon>
        <taxon>Dioscorea</taxon>
    </lineage>
</organism>
<accession>A0A9D5CLF1</accession>
<feature type="transmembrane region" description="Helical" evidence="9">
    <location>
        <begin position="378"/>
        <end position="398"/>
    </location>
</feature>
<evidence type="ECO:0000256" key="4">
    <source>
        <dbReference type="ARBA" id="ARBA00022821"/>
    </source>
</evidence>
<evidence type="ECO:0000256" key="8">
    <source>
        <dbReference type="RuleBase" id="RU280816"/>
    </source>
</evidence>
<keyword evidence="4 8" id="KW-0611">Plant defense</keyword>
<gene>
    <name evidence="8" type="primary">MLO</name>
    <name evidence="10" type="ORF">J5N97_016210</name>
</gene>
<keyword evidence="11" id="KW-1185">Reference proteome</keyword>
<keyword evidence="6 8" id="KW-0472">Membrane</keyword>
<evidence type="ECO:0000256" key="2">
    <source>
        <dbReference type="ARBA" id="ARBA00006574"/>
    </source>
</evidence>
<dbReference type="GO" id="GO:0005516">
    <property type="term" value="F:calmodulin binding"/>
    <property type="evidence" value="ECO:0007669"/>
    <property type="project" value="UniProtKB-KW"/>
</dbReference>
<comment type="subcellular location">
    <subcellularLocation>
        <location evidence="1 8">Membrane</location>
        <topology evidence="1 8">Multi-pass membrane protein</topology>
    </subcellularLocation>
</comment>
<evidence type="ECO:0000256" key="7">
    <source>
        <dbReference type="ARBA" id="ARBA00023265"/>
    </source>
</evidence>
<dbReference type="OrthoDB" id="1388414at2759"/>
<feature type="transmembrane region" description="Helical" evidence="9">
    <location>
        <begin position="281"/>
        <end position="298"/>
    </location>
</feature>
<dbReference type="InterPro" id="IPR004326">
    <property type="entry name" value="Mlo"/>
</dbReference>
<comment type="similarity">
    <text evidence="2 8">Belongs to the MLO family.</text>
</comment>
<sequence length="529" mass="61587">MERSLPDAPTWSVGTVLTALVLLGSLIHGSILRFKKWLFRTQRKPLLAALETTMQEVMVFGLLSLLMGLWNVSISRICVKKSAVSYEFYPCLEKAYVNESHASRFWEIKKHGSCPEGLKPFVSHESLERLHRLLLVLGTIHVFYCLLTVILALLQIYSWRAWEVQAETIVIQQIQDGFDEESTKQMLIKRRSSFPLHWSRNKFLVWMMSFFRQFWISVEEADYMKLRLSFILNHRLHLSYNFHKYLLRSMEDEFQVIVGISMPLWGYAIICVLLNGHGTNAYFWFSLLPVALMIIMGTKLQHIVIQVALEVKEENPCKVKKSCNELFWLGKPKLLLWIIQVISFQNAFEMATLIWSLWEIKSTSCFMENQLYMMIRLTAGILFQFWCSYFVFPLYIIVTQMGSKMKKSVFTKSVRESLHNWRTRSRNSSLKDSFGRSLTATSSVVSLDLIDDKMDEITEEDTCLNSFETMKMSDSHMPVCHSDEIHECSQNNKSPSMSSNLDVHCEIIFDDHKDDDHENGVAHMTLRNV</sequence>
<dbReference type="AlphaFoldDB" id="A0A9D5CLF1"/>
<evidence type="ECO:0000313" key="11">
    <source>
        <dbReference type="Proteomes" id="UP001085076"/>
    </source>
</evidence>
<evidence type="ECO:0000256" key="6">
    <source>
        <dbReference type="ARBA" id="ARBA00023136"/>
    </source>
</evidence>
<dbReference type="EMBL" id="JAGGNH010000004">
    <property type="protein sequence ID" value="KAJ0974245.1"/>
    <property type="molecule type" value="Genomic_DNA"/>
</dbReference>
<name>A0A9D5CLF1_9LILI</name>
<keyword evidence="7 8" id="KW-0568">Pathogenesis-related protein</keyword>
<keyword evidence="8" id="KW-0112">Calmodulin-binding</keyword>
<feature type="transmembrane region" description="Helical" evidence="9">
    <location>
        <begin position="46"/>
        <end position="70"/>
    </location>
</feature>
<reference evidence="10" key="1">
    <citation type="submission" date="2021-03" db="EMBL/GenBank/DDBJ databases">
        <authorList>
            <person name="Li Z."/>
            <person name="Yang C."/>
        </authorList>
    </citation>
    <scope>NUCLEOTIDE SEQUENCE</scope>
    <source>
        <strain evidence="10">Dzin_1.0</strain>
        <tissue evidence="10">Leaf</tissue>
    </source>
</reference>
<proteinExistence type="inferred from homology"/>
<feature type="transmembrane region" description="Helical" evidence="9">
    <location>
        <begin position="133"/>
        <end position="154"/>
    </location>
</feature>
<keyword evidence="5 8" id="KW-1133">Transmembrane helix</keyword>
<dbReference type="GO" id="GO:0016020">
    <property type="term" value="C:membrane"/>
    <property type="evidence" value="ECO:0007669"/>
    <property type="project" value="UniProtKB-SubCell"/>
</dbReference>
<evidence type="ECO:0000256" key="1">
    <source>
        <dbReference type="ARBA" id="ARBA00004141"/>
    </source>
</evidence>